<organism evidence="1">
    <name type="scientific">Ectopseudomonas mendocina (strain ymp)</name>
    <name type="common">Pseudomonas mendocina</name>
    <dbReference type="NCBI Taxonomy" id="399739"/>
    <lineage>
        <taxon>Bacteria</taxon>
        <taxon>Pseudomonadati</taxon>
        <taxon>Pseudomonadota</taxon>
        <taxon>Gammaproteobacteria</taxon>
        <taxon>Pseudomonadales</taxon>
        <taxon>Pseudomonadaceae</taxon>
        <taxon>Ectopseudomonas</taxon>
    </lineage>
</organism>
<dbReference type="OrthoDB" id="6169231at2"/>
<dbReference type="InterPro" id="IPR020518">
    <property type="entry name" value="Tscrpt_reg_PrtN"/>
</dbReference>
<sequence>MSHANQRELRLPPAPRAQTVELLFRTFGDVLVPVDRLREQYFDKLNDDNFTRALRELRVLLPVTKLDPSAKGTKFVDIRHLAVLIDTQADAADAELAEKIYPTEQEEQP</sequence>
<dbReference type="Pfam" id="PF11112">
    <property type="entry name" value="PyocinActivator"/>
    <property type="match status" value="1"/>
</dbReference>
<gene>
    <name evidence="1" type="ordered locus">Pmen_3988</name>
</gene>
<dbReference type="KEGG" id="pmy:Pmen_3988"/>
<protein>
    <recommendedName>
        <fullName evidence="2">Pyocin activator protein PrtN</fullName>
    </recommendedName>
</protein>
<proteinExistence type="predicted"/>
<evidence type="ECO:0008006" key="2">
    <source>
        <dbReference type="Google" id="ProtNLM"/>
    </source>
</evidence>
<dbReference type="GO" id="GO:0006355">
    <property type="term" value="P:regulation of DNA-templated transcription"/>
    <property type="evidence" value="ECO:0007669"/>
    <property type="project" value="InterPro"/>
</dbReference>
<dbReference type="eggNOG" id="ENOG5032YRW">
    <property type="taxonomic scope" value="Bacteria"/>
</dbReference>
<accession>A4XZG9</accession>
<dbReference type="STRING" id="399739.Pmen_3988"/>
<dbReference type="AlphaFoldDB" id="A4XZG9"/>
<dbReference type="HOGENOM" id="CLU_162662_0_0_6"/>
<name>A4XZG9_ECTM1</name>
<reference evidence="1" key="1">
    <citation type="submission" date="2007-04" db="EMBL/GenBank/DDBJ databases">
        <title>Complete sequence of Pseudomonas mendocina ymp.</title>
        <authorList>
            <consortium name="US DOE Joint Genome Institute"/>
            <person name="Copeland A."/>
            <person name="Lucas S."/>
            <person name="Lapidus A."/>
            <person name="Barry K."/>
            <person name="Glavina del Rio T."/>
            <person name="Dalin E."/>
            <person name="Tice H."/>
            <person name="Pitluck S."/>
            <person name="Kiss H."/>
            <person name="Brettin T."/>
            <person name="Detter J.C."/>
            <person name="Bruce D."/>
            <person name="Han C."/>
            <person name="Schmutz J."/>
            <person name="Larimer F."/>
            <person name="Land M."/>
            <person name="Hauser L."/>
            <person name="Kyrpides N."/>
            <person name="Mikhailova N."/>
            <person name="Hersman L."/>
            <person name="Dubois J."/>
            <person name="Maurice P."/>
            <person name="Richardson P."/>
        </authorList>
    </citation>
    <scope>NUCLEOTIDE SEQUENCE [LARGE SCALE GENOMIC DNA]</scope>
    <source>
        <strain evidence="1">Ymp</strain>
    </source>
</reference>
<dbReference type="EMBL" id="CP000680">
    <property type="protein sequence ID" value="ABP86735.1"/>
    <property type="molecule type" value="Genomic_DNA"/>
</dbReference>
<evidence type="ECO:0000313" key="1">
    <source>
        <dbReference type="EMBL" id="ABP86735.1"/>
    </source>
</evidence>
<dbReference type="PATRIC" id="fig|399739.8.peg.4042"/>